<dbReference type="AlphaFoldDB" id="A0A1I2K4H7"/>
<dbReference type="PROSITE" id="PS51371">
    <property type="entry name" value="CBS"/>
    <property type="match status" value="2"/>
</dbReference>
<dbReference type="InterPro" id="IPR028979">
    <property type="entry name" value="Ser_kin/Pase_Hpr-like_N_sf"/>
</dbReference>
<dbReference type="InterPro" id="IPR000644">
    <property type="entry name" value="CBS_dom"/>
</dbReference>
<dbReference type="InterPro" id="IPR006683">
    <property type="entry name" value="Thioestr_dom"/>
</dbReference>
<evidence type="ECO:0000259" key="2">
    <source>
        <dbReference type="PROSITE" id="PS51371"/>
    </source>
</evidence>
<dbReference type="Gene3D" id="3.10.129.10">
    <property type="entry name" value="Hotdog Thioesterase"/>
    <property type="match status" value="1"/>
</dbReference>
<dbReference type="InterPro" id="IPR010766">
    <property type="entry name" value="DRTGG"/>
</dbReference>
<dbReference type="OrthoDB" id="1790451at2"/>
<feature type="domain" description="CBS" evidence="2">
    <location>
        <begin position="194"/>
        <end position="250"/>
    </location>
</feature>
<reference evidence="3 4" key="1">
    <citation type="submission" date="2016-10" db="EMBL/GenBank/DDBJ databases">
        <authorList>
            <person name="de Groot N.N."/>
        </authorList>
    </citation>
    <scope>NUCLEOTIDE SEQUENCE [LARGE SCALE GENOMIC DNA]</scope>
    <source>
        <strain evidence="3 4">NLAE-zl-G419</strain>
    </source>
</reference>
<feature type="domain" description="CBS" evidence="2">
    <location>
        <begin position="255"/>
        <end position="313"/>
    </location>
</feature>
<dbReference type="Gene3D" id="1.10.10.10">
    <property type="entry name" value="Winged helix-like DNA-binding domain superfamily/Winged helix DNA-binding domain"/>
    <property type="match status" value="1"/>
</dbReference>
<dbReference type="STRING" id="1529.SAMN04487885_10465"/>
<dbReference type="Pfam" id="PF00571">
    <property type="entry name" value="CBS"/>
    <property type="match status" value="2"/>
</dbReference>
<dbReference type="SMART" id="SM00116">
    <property type="entry name" value="CBS"/>
    <property type="match status" value="2"/>
</dbReference>
<evidence type="ECO:0000256" key="1">
    <source>
        <dbReference type="ARBA" id="ARBA00023122"/>
    </source>
</evidence>
<dbReference type="InterPro" id="IPR051257">
    <property type="entry name" value="Diverse_CBS-Domain"/>
</dbReference>
<dbReference type="Gene3D" id="3.10.580.10">
    <property type="entry name" value="CBS-domain"/>
    <property type="match status" value="1"/>
</dbReference>
<dbReference type="SUPFAM" id="SSF54637">
    <property type="entry name" value="Thioesterase/thiol ester dehydrase-isomerase"/>
    <property type="match status" value="1"/>
</dbReference>
<dbReference type="InterPro" id="IPR036390">
    <property type="entry name" value="WH_DNA-bd_sf"/>
</dbReference>
<dbReference type="eggNOG" id="COG4109">
    <property type="taxonomic scope" value="Bacteria"/>
</dbReference>
<keyword evidence="1" id="KW-0129">CBS domain</keyword>
<dbReference type="CDD" id="cd03440">
    <property type="entry name" value="hot_dog"/>
    <property type="match status" value="1"/>
</dbReference>
<dbReference type="SUPFAM" id="SSF46785">
    <property type="entry name" value="Winged helix' DNA-binding domain"/>
    <property type="match status" value="1"/>
</dbReference>
<dbReference type="Pfam" id="PF07085">
    <property type="entry name" value="DRTGG"/>
    <property type="match status" value="1"/>
</dbReference>
<dbReference type="CDD" id="cd04596">
    <property type="entry name" value="CBS_pair_DRTGG_assoc"/>
    <property type="match status" value="1"/>
</dbReference>
<dbReference type="Gene3D" id="3.40.1390.20">
    <property type="entry name" value="HprK N-terminal domain-like"/>
    <property type="match status" value="1"/>
</dbReference>
<name>A0A1I2K4H7_9CLOT</name>
<dbReference type="InterPro" id="IPR046342">
    <property type="entry name" value="CBS_dom_sf"/>
</dbReference>
<keyword evidence="4" id="KW-1185">Reference proteome</keyword>
<dbReference type="EMBL" id="FOOE01000004">
    <property type="protein sequence ID" value="SFF61080.1"/>
    <property type="molecule type" value="Genomic_DNA"/>
</dbReference>
<sequence length="434" mass="47970">MSKQDEIISYIKMLDPGSKISVRTIASQLGVSEGTAYRAIKESENIGIVSTIPRVGTVRVERAGKKNTETLTFADVVKIIDGVILGGKDGLYKKLNKLVIGAMAVEAFTKYVVPGCLTIVGNREEIQRYALENEAAVLISGGFSCSEEIKNLANDKMLPIISSTYDTFTIASMINQAIQEIKLKKDIIFVEEIMDQDLYCIKESQDLETWKELVISTKHTRYPVVDDDMRVVGIITSKDMPIENMDKNESIKKFMRRDPITVTPKTTVSYAANIMGGEDIELCPVVDGRKLVGVITRKDVIKALKTMDNNSQMVENLEDTIFKTFQCTKEGESRVYRGSITPQMIDSMGTASWGILNMIITSAALRHVNDLNINVAVDNISVYFMRPAQLGTAIVIKSTIIDIGRSSGKLEIDIDSSKGEIIGKAMVSVKILKK</sequence>
<dbReference type="InterPro" id="IPR036388">
    <property type="entry name" value="WH-like_DNA-bd_sf"/>
</dbReference>
<gene>
    <name evidence="3" type="ORF">SAMN04487885_10465</name>
</gene>
<dbReference type="PANTHER" id="PTHR43080">
    <property type="entry name" value="CBS DOMAIN-CONTAINING PROTEIN CBSX3, MITOCHONDRIAL"/>
    <property type="match status" value="1"/>
</dbReference>
<evidence type="ECO:0000313" key="3">
    <source>
        <dbReference type="EMBL" id="SFF61080.1"/>
    </source>
</evidence>
<dbReference type="InterPro" id="IPR029069">
    <property type="entry name" value="HotDog_dom_sf"/>
</dbReference>
<organism evidence="3 4">
    <name type="scientific">Clostridium cadaveris</name>
    <dbReference type="NCBI Taxonomy" id="1529"/>
    <lineage>
        <taxon>Bacteria</taxon>
        <taxon>Bacillati</taxon>
        <taxon>Bacillota</taxon>
        <taxon>Clostridia</taxon>
        <taxon>Eubacteriales</taxon>
        <taxon>Clostridiaceae</taxon>
        <taxon>Clostridium</taxon>
    </lineage>
</organism>
<dbReference type="SUPFAM" id="SSF54631">
    <property type="entry name" value="CBS-domain pair"/>
    <property type="match status" value="1"/>
</dbReference>
<accession>A0A1I2K4H7</accession>
<dbReference type="PANTHER" id="PTHR43080:SF2">
    <property type="entry name" value="CBS DOMAIN-CONTAINING PROTEIN"/>
    <property type="match status" value="1"/>
</dbReference>
<protein>
    <submittedName>
        <fullName evidence="3">Predicted transcriptional regulator containing CBS domains</fullName>
    </submittedName>
</protein>
<proteinExistence type="predicted"/>
<evidence type="ECO:0000313" key="4">
    <source>
        <dbReference type="Proteomes" id="UP000182135"/>
    </source>
</evidence>
<dbReference type="Proteomes" id="UP000182135">
    <property type="component" value="Unassembled WGS sequence"/>
</dbReference>
<dbReference type="Pfam" id="PF03061">
    <property type="entry name" value="4HBT"/>
    <property type="match status" value="1"/>
</dbReference>
<dbReference type="SUPFAM" id="SSF75138">
    <property type="entry name" value="HprK N-terminal domain-like"/>
    <property type="match status" value="1"/>
</dbReference>
<dbReference type="RefSeq" id="WP_027637503.1">
    <property type="nucleotide sequence ID" value="NZ_BAAACD010000045.1"/>
</dbReference>
<dbReference type="GeneID" id="90543704"/>